<evidence type="ECO:0000313" key="9">
    <source>
        <dbReference type="Proteomes" id="UP000029692"/>
    </source>
</evidence>
<reference evidence="8 9" key="1">
    <citation type="submission" date="2014-05" db="EMBL/GenBank/DDBJ databases">
        <title>De novo Genome Sequence of Spirocheata sp.</title>
        <authorList>
            <person name="Shivani Y."/>
            <person name="Subhash Y."/>
            <person name="Tushar L."/>
            <person name="Sasikala C."/>
            <person name="Ramana C.V."/>
        </authorList>
    </citation>
    <scope>NUCLEOTIDE SEQUENCE [LARGE SCALE GENOMIC DNA]</scope>
    <source>
        <strain evidence="8 9">JC230</strain>
    </source>
</reference>
<dbReference type="Gene3D" id="3.40.30.10">
    <property type="entry name" value="Glutaredoxin"/>
    <property type="match status" value="1"/>
</dbReference>
<feature type="binding site" evidence="7">
    <location>
        <position position="85"/>
    </location>
    <ligand>
        <name>[2Fe-2S] cluster</name>
        <dbReference type="ChEBI" id="CHEBI:190135"/>
    </ligand>
</feature>
<dbReference type="OrthoDB" id="9807941at2"/>
<dbReference type="InterPro" id="IPR042128">
    <property type="entry name" value="NuoE_dom"/>
</dbReference>
<feature type="binding site" evidence="7">
    <location>
        <position position="130"/>
    </location>
    <ligand>
        <name>[2Fe-2S] cluster</name>
        <dbReference type="ChEBI" id="CHEBI:190135"/>
    </ligand>
</feature>
<accession>A0A098QZ18</accession>
<gene>
    <name evidence="8" type="ORF">DC28_06430</name>
</gene>
<evidence type="ECO:0008006" key="10">
    <source>
        <dbReference type="Google" id="ProtNLM"/>
    </source>
</evidence>
<dbReference type="Pfam" id="PF01257">
    <property type="entry name" value="2Fe-2S_thioredx"/>
    <property type="match status" value="1"/>
</dbReference>
<dbReference type="EMBL" id="JNUP01000049">
    <property type="protein sequence ID" value="KGE72683.1"/>
    <property type="molecule type" value="Genomic_DNA"/>
</dbReference>
<feature type="binding site" evidence="7">
    <location>
        <position position="126"/>
    </location>
    <ligand>
        <name>[2Fe-2S] cluster</name>
        <dbReference type="ChEBI" id="CHEBI:190135"/>
    </ligand>
</feature>
<keyword evidence="2 7" id="KW-0001">2Fe-2S</keyword>
<dbReference type="PANTHER" id="PTHR43342:SF2">
    <property type="entry name" value="POTENTIAL NAD-REDUCING HYDROGENASE SUBUNIT"/>
    <property type="match status" value="1"/>
</dbReference>
<organism evidence="8 9">
    <name type="scientific">Spirochaeta lutea</name>
    <dbReference type="NCBI Taxonomy" id="1480694"/>
    <lineage>
        <taxon>Bacteria</taxon>
        <taxon>Pseudomonadati</taxon>
        <taxon>Spirochaetota</taxon>
        <taxon>Spirochaetia</taxon>
        <taxon>Spirochaetales</taxon>
        <taxon>Spirochaetaceae</taxon>
        <taxon>Spirochaeta</taxon>
    </lineage>
</organism>
<dbReference type="PANTHER" id="PTHR43342">
    <property type="entry name" value="NADH-QUINONE OXIDOREDUCTASE, E SUBUNIT"/>
    <property type="match status" value="1"/>
</dbReference>
<keyword evidence="9" id="KW-1185">Reference proteome</keyword>
<evidence type="ECO:0000313" key="8">
    <source>
        <dbReference type="EMBL" id="KGE72683.1"/>
    </source>
</evidence>
<dbReference type="Proteomes" id="UP000029692">
    <property type="component" value="Unassembled WGS sequence"/>
</dbReference>
<dbReference type="GO" id="GO:0016491">
    <property type="term" value="F:oxidoreductase activity"/>
    <property type="evidence" value="ECO:0007669"/>
    <property type="project" value="InterPro"/>
</dbReference>
<evidence type="ECO:0000256" key="5">
    <source>
        <dbReference type="ARBA" id="ARBA00023014"/>
    </source>
</evidence>
<dbReference type="PIRSF" id="PIRSF000216">
    <property type="entry name" value="NADH_DH_24kDa"/>
    <property type="match status" value="1"/>
</dbReference>
<name>A0A098QZ18_9SPIO</name>
<feature type="binding site" evidence="7">
    <location>
        <position position="90"/>
    </location>
    <ligand>
        <name>[2Fe-2S] cluster</name>
        <dbReference type="ChEBI" id="CHEBI:190135"/>
    </ligand>
</feature>
<evidence type="ECO:0000256" key="4">
    <source>
        <dbReference type="ARBA" id="ARBA00023004"/>
    </source>
</evidence>
<dbReference type="InterPro" id="IPR041921">
    <property type="entry name" value="NuoE_N"/>
</dbReference>
<evidence type="ECO:0000256" key="1">
    <source>
        <dbReference type="ARBA" id="ARBA00010643"/>
    </source>
</evidence>
<dbReference type="Gene3D" id="1.10.10.1590">
    <property type="entry name" value="NADH-quinone oxidoreductase subunit E"/>
    <property type="match status" value="1"/>
</dbReference>
<dbReference type="STRING" id="1480694.DC28_06430"/>
<dbReference type="InterPro" id="IPR036249">
    <property type="entry name" value="Thioredoxin-like_sf"/>
</dbReference>
<evidence type="ECO:0000256" key="7">
    <source>
        <dbReference type="PIRSR" id="PIRSR000216-1"/>
    </source>
</evidence>
<dbReference type="CDD" id="cd03064">
    <property type="entry name" value="TRX_Fd_NuoE"/>
    <property type="match status" value="1"/>
</dbReference>
<keyword evidence="3 7" id="KW-0479">Metal-binding</keyword>
<dbReference type="InterPro" id="IPR028431">
    <property type="entry name" value="NADP_DH_HndA-like"/>
</dbReference>
<dbReference type="NCBIfam" id="NF005722">
    <property type="entry name" value="PRK07539.1-2"/>
    <property type="match status" value="1"/>
</dbReference>
<sequence length="166" mass="18223">MASALGREALDLSKLSEFLDKHKEMPGVLIPALQFAQDTYGYLPDAVLHHISRFLHVPYSEVTGVVGFYSYFSTVPKGKHTVRVCLGTACYVRGGKGVQQALEAELGISDGETTEDRQFSLQTGRCFGACGLAPVVMVDDNTHQRVSPAKVHELCEQYRNQEDSDA</sequence>
<proteinExistence type="inferred from homology"/>
<comment type="cofactor">
    <cofactor evidence="6">
        <name>[2Fe-2S] cluster</name>
        <dbReference type="ChEBI" id="CHEBI:190135"/>
    </cofactor>
</comment>
<evidence type="ECO:0000256" key="6">
    <source>
        <dbReference type="ARBA" id="ARBA00034078"/>
    </source>
</evidence>
<comment type="cofactor">
    <cofactor evidence="7">
        <name>[2Fe-2S] cluster</name>
        <dbReference type="ChEBI" id="CHEBI:190135"/>
    </cofactor>
    <text evidence="7">Binds 1 [2Fe-2S] cluster.</text>
</comment>
<dbReference type="SUPFAM" id="SSF52833">
    <property type="entry name" value="Thioredoxin-like"/>
    <property type="match status" value="1"/>
</dbReference>
<dbReference type="GO" id="GO:0051537">
    <property type="term" value="F:2 iron, 2 sulfur cluster binding"/>
    <property type="evidence" value="ECO:0007669"/>
    <property type="project" value="UniProtKB-KW"/>
</dbReference>
<keyword evidence="4 7" id="KW-0408">Iron</keyword>
<dbReference type="InterPro" id="IPR002023">
    <property type="entry name" value="NuoE-like"/>
</dbReference>
<evidence type="ECO:0000256" key="2">
    <source>
        <dbReference type="ARBA" id="ARBA00022714"/>
    </source>
</evidence>
<dbReference type="eggNOG" id="COG1905">
    <property type="taxonomic scope" value="Bacteria"/>
</dbReference>
<dbReference type="GO" id="GO:0046872">
    <property type="term" value="F:metal ion binding"/>
    <property type="evidence" value="ECO:0007669"/>
    <property type="project" value="UniProtKB-KW"/>
</dbReference>
<dbReference type="FunFam" id="3.40.30.10:FF:000015">
    <property type="entry name" value="NADH-quinone oxidoreductase subunit E"/>
    <property type="match status" value="1"/>
</dbReference>
<comment type="similarity">
    <text evidence="1">Belongs to the complex I 24 kDa subunit family.</text>
</comment>
<keyword evidence="5 7" id="KW-0411">Iron-sulfur</keyword>
<evidence type="ECO:0000256" key="3">
    <source>
        <dbReference type="ARBA" id="ARBA00022723"/>
    </source>
</evidence>
<comment type="caution">
    <text evidence="8">The sequence shown here is derived from an EMBL/GenBank/DDBJ whole genome shotgun (WGS) entry which is preliminary data.</text>
</comment>
<dbReference type="AlphaFoldDB" id="A0A098QZ18"/>
<protein>
    <recommendedName>
        <fullName evidence="10">NADH dehydrogenase</fullName>
    </recommendedName>
</protein>